<feature type="compositionally biased region" description="Pro residues" evidence="1">
    <location>
        <begin position="97"/>
        <end position="106"/>
    </location>
</feature>
<reference evidence="3 4" key="1">
    <citation type="submission" date="2016-07" db="EMBL/GenBank/DDBJ databases">
        <title>Pervasive Adenine N6-methylation of Active Genes in Fungi.</title>
        <authorList>
            <consortium name="DOE Joint Genome Institute"/>
            <person name="Mondo S.J."/>
            <person name="Dannebaum R.O."/>
            <person name="Kuo R.C."/>
            <person name="Labutti K."/>
            <person name="Haridas S."/>
            <person name="Kuo A."/>
            <person name="Salamov A."/>
            <person name="Ahrendt S.R."/>
            <person name="Lipzen A."/>
            <person name="Sullivan W."/>
            <person name="Andreopoulos W.B."/>
            <person name="Clum A."/>
            <person name="Lindquist E."/>
            <person name="Daum C."/>
            <person name="Ramamoorthy G.K."/>
            <person name="Gryganskyi A."/>
            <person name="Culley D."/>
            <person name="Magnuson J.K."/>
            <person name="James T.Y."/>
            <person name="O'Malley M.A."/>
            <person name="Stajich J.E."/>
            <person name="Spatafora J.W."/>
            <person name="Visel A."/>
            <person name="Grigoriev I.V."/>
        </authorList>
    </citation>
    <scope>NUCLEOTIDE SEQUENCE [LARGE SCALE GENOMIC DNA]</scope>
    <source>
        <strain evidence="3 4">CBS 115471</strain>
    </source>
</reference>
<evidence type="ECO:0000313" key="3">
    <source>
        <dbReference type="EMBL" id="ORY05568.1"/>
    </source>
</evidence>
<gene>
    <name evidence="3" type="ORF">BCR34DRAFT_44337</name>
</gene>
<comment type="caution">
    <text evidence="3">The sequence shown here is derived from an EMBL/GenBank/DDBJ whole genome shotgun (WGS) entry which is preliminary data.</text>
</comment>
<accession>A0A1Y1Z5J6</accession>
<sequence length="106" mass="11657">MCADPALCALIHCLINYWWSCLGQPRMPAKEACISSETCPTTRRRPSPENHQHGRRSHVQPLDESRGDARPPGHANQDLRPAPTTPATSLSSSHSYPPLPPSPRIS</sequence>
<keyword evidence="4" id="KW-1185">Reference proteome</keyword>
<evidence type="ECO:0000313" key="4">
    <source>
        <dbReference type="Proteomes" id="UP000193144"/>
    </source>
</evidence>
<feature type="chain" id="PRO_5012711362" evidence="2">
    <location>
        <begin position="24"/>
        <end position="106"/>
    </location>
</feature>
<evidence type="ECO:0000256" key="1">
    <source>
        <dbReference type="SAM" id="MobiDB-lite"/>
    </source>
</evidence>
<proteinExistence type="predicted"/>
<keyword evidence="2" id="KW-0732">Signal</keyword>
<name>A0A1Y1Z5J6_9PLEO</name>
<feature type="compositionally biased region" description="Low complexity" evidence="1">
    <location>
        <begin position="81"/>
        <end position="96"/>
    </location>
</feature>
<feature type="compositionally biased region" description="Basic and acidic residues" evidence="1">
    <location>
        <begin position="61"/>
        <end position="71"/>
    </location>
</feature>
<dbReference type="Proteomes" id="UP000193144">
    <property type="component" value="Unassembled WGS sequence"/>
</dbReference>
<feature type="signal peptide" evidence="2">
    <location>
        <begin position="1"/>
        <end position="23"/>
    </location>
</feature>
<evidence type="ECO:0000256" key="2">
    <source>
        <dbReference type="SAM" id="SignalP"/>
    </source>
</evidence>
<feature type="region of interest" description="Disordered" evidence="1">
    <location>
        <begin position="34"/>
        <end position="106"/>
    </location>
</feature>
<organism evidence="3 4">
    <name type="scientific">Clohesyomyces aquaticus</name>
    <dbReference type="NCBI Taxonomy" id="1231657"/>
    <lineage>
        <taxon>Eukaryota</taxon>
        <taxon>Fungi</taxon>
        <taxon>Dikarya</taxon>
        <taxon>Ascomycota</taxon>
        <taxon>Pezizomycotina</taxon>
        <taxon>Dothideomycetes</taxon>
        <taxon>Pleosporomycetidae</taxon>
        <taxon>Pleosporales</taxon>
        <taxon>Lindgomycetaceae</taxon>
        <taxon>Clohesyomyces</taxon>
    </lineage>
</organism>
<dbReference type="AlphaFoldDB" id="A0A1Y1Z5J6"/>
<dbReference type="EMBL" id="MCFA01000124">
    <property type="protein sequence ID" value="ORY05568.1"/>
    <property type="molecule type" value="Genomic_DNA"/>
</dbReference>
<protein>
    <submittedName>
        <fullName evidence="3">Uncharacterized protein</fullName>
    </submittedName>
</protein>